<sequence length="265" mass="27621">MVAVRRYPVKSMLGEDVEAVPVGSSGLSGDRAFALVDVASGRVASAKNPRLWRGLLGVDVATAGDGVRLTFADGRSLCSADPDADALLSERLGRAVRLTATPPAAASLDRAVPDEVLTQGETADVPVEETPLPPGSFHDFAPVHLITTSTLDAIGAATGDAVCAIRYRPNLIVRTPGIGYTENAWVGRDVSVGDTVLRIIAPTPRCAVPTLEHGVLSRSREALRVPARDNRLEPLPGMGLHACAGVYATVTRPGHVSPGDTVTVL</sequence>
<feature type="domain" description="MOSC" evidence="1">
    <location>
        <begin position="90"/>
        <end position="265"/>
    </location>
</feature>
<organism evidence="2 3">
    <name type="scientific">Actinomadura rubteroloni</name>
    <dbReference type="NCBI Taxonomy" id="1926885"/>
    <lineage>
        <taxon>Bacteria</taxon>
        <taxon>Bacillati</taxon>
        <taxon>Actinomycetota</taxon>
        <taxon>Actinomycetes</taxon>
        <taxon>Streptosporangiales</taxon>
        <taxon>Thermomonosporaceae</taxon>
        <taxon>Actinomadura</taxon>
    </lineage>
</organism>
<evidence type="ECO:0000259" key="1">
    <source>
        <dbReference type="PROSITE" id="PS51340"/>
    </source>
</evidence>
<accession>A0A2P4UE76</accession>
<dbReference type="InterPro" id="IPR005302">
    <property type="entry name" value="MoCF_Sase_C"/>
</dbReference>
<dbReference type="SUPFAM" id="SSF50800">
    <property type="entry name" value="PK beta-barrel domain-like"/>
    <property type="match status" value="1"/>
</dbReference>
<dbReference type="InterPro" id="IPR011037">
    <property type="entry name" value="Pyrv_Knase-like_insert_dom_sf"/>
</dbReference>
<dbReference type="InterPro" id="IPR005303">
    <property type="entry name" value="MOCOS_middle"/>
</dbReference>
<reference evidence="2 3" key="1">
    <citation type="journal article" date="2017" name="Chemistry">
        <title>Isolation, Biosynthesis and Chemical Modifications of Rubterolones A-F: Rare Tropolone Alkaloids from Actinomadura sp. 5-2.</title>
        <authorList>
            <person name="Guo H."/>
            <person name="Benndorf R."/>
            <person name="Leichnitz D."/>
            <person name="Klassen J.L."/>
            <person name="Vollmers J."/>
            <person name="Gorls H."/>
            <person name="Steinacker M."/>
            <person name="Weigel C."/>
            <person name="Dahse H.M."/>
            <person name="Kaster A.K."/>
            <person name="de Beer Z.W."/>
            <person name="Poulsen M."/>
            <person name="Beemelmanns C."/>
        </authorList>
    </citation>
    <scope>NUCLEOTIDE SEQUENCE [LARGE SCALE GENOMIC DNA]</scope>
    <source>
        <strain evidence="2 3">5-2</strain>
    </source>
</reference>
<proteinExistence type="predicted"/>
<dbReference type="AlphaFoldDB" id="A0A2P4UE76"/>
<dbReference type="EMBL" id="MTBP01000003">
    <property type="protein sequence ID" value="POM23367.1"/>
    <property type="molecule type" value="Genomic_DNA"/>
</dbReference>
<dbReference type="Proteomes" id="UP000242367">
    <property type="component" value="Unassembled WGS sequence"/>
</dbReference>
<protein>
    <submittedName>
        <fullName evidence="2">MOSC domain protein</fullName>
    </submittedName>
</protein>
<dbReference type="Gene3D" id="2.40.33.20">
    <property type="entry name" value="PK beta-barrel domain-like"/>
    <property type="match status" value="1"/>
</dbReference>
<evidence type="ECO:0000313" key="3">
    <source>
        <dbReference type="Proteomes" id="UP000242367"/>
    </source>
</evidence>
<keyword evidence="3" id="KW-1185">Reference proteome</keyword>
<gene>
    <name evidence="2" type="ORF">BTM25_45200</name>
</gene>
<dbReference type="GO" id="GO:0030151">
    <property type="term" value="F:molybdenum ion binding"/>
    <property type="evidence" value="ECO:0007669"/>
    <property type="project" value="InterPro"/>
</dbReference>
<dbReference type="GO" id="GO:0030170">
    <property type="term" value="F:pyridoxal phosphate binding"/>
    <property type="evidence" value="ECO:0007669"/>
    <property type="project" value="InterPro"/>
</dbReference>
<name>A0A2P4UE76_9ACTN</name>
<dbReference type="PROSITE" id="PS51340">
    <property type="entry name" value="MOSC"/>
    <property type="match status" value="1"/>
</dbReference>
<dbReference type="Pfam" id="PF03473">
    <property type="entry name" value="MOSC"/>
    <property type="match status" value="1"/>
</dbReference>
<dbReference type="GO" id="GO:0003824">
    <property type="term" value="F:catalytic activity"/>
    <property type="evidence" value="ECO:0007669"/>
    <property type="project" value="InterPro"/>
</dbReference>
<evidence type="ECO:0000313" key="2">
    <source>
        <dbReference type="EMBL" id="POM23367.1"/>
    </source>
</evidence>
<comment type="caution">
    <text evidence="2">The sequence shown here is derived from an EMBL/GenBank/DDBJ whole genome shotgun (WGS) entry which is preliminary data.</text>
</comment>
<dbReference type="Pfam" id="PF03476">
    <property type="entry name" value="MOSC_N"/>
    <property type="match status" value="1"/>
</dbReference>